<dbReference type="STRING" id="568069.A0A1J1J8H2"/>
<keyword evidence="6 11" id="KW-0805">Transcription regulation</keyword>
<feature type="domain" description="Mediator complex subunit 16 C-terminal" evidence="14">
    <location>
        <begin position="739"/>
        <end position="798"/>
    </location>
</feature>
<accession>A0A1J1J8H2</accession>
<dbReference type="InterPro" id="IPR048339">
    <property type="entry name" value="Mediator_Med16_C"/>
</dbReference>
<comment type="subcellular location">
    <subcellularLocation>
        <location evidence="1 11">Nucleus</location>
    </subcellularLocation>
</comment>
<evidence type="ECO:0000259" key="14">
    <source>
        <dbReference type="Pfam" id="PF20719"/>
    </source>
</evidence>
<evidence type="ECO:0000256" key="8">
    <source>
        <dbReference type="ARBA" id="ARBA00023163"/>
    </source>
</evidence>
<keyword evidence="8 11" id="KW-0804">Transcription</keyword>
<evidence type="ECO:0000256" key="9">
    <source>
        <dbReference type="ARBA" id="ARBA00023242"/>
    </source>
</evidence>
<dbReference type="PANTHER" id="PTHR13224">
    <property type="entry name" value="THYROID HORMONE RECEPTOR-ASSOCIATED PROTEIN-RELATED"/>
    <property type="match status" value="1"/>
</dbReference>
<evidence type="ECO:0000256" key="5">
    <source>
        <dbReference type="ARBA" id="ARBA00022737"/>
    </source>
</evidence>
<keyword evidence="4" id="KW-0853">WD repeat</keyword>
<name>A0A1J1J8H2_9DIPT</name>
<evidence type="ECO:0000313" key="15">
    <source>
        <dbReference type="EMBL" id="CRL07209.1"/>
    </source>
</evidence>
<evidence type="ECO:0000256" key="3">
    <source>
        <dbReference type="ARBA" id="ARBA00019614"/>
    </source>
</evidence>
<evidence type="ECO:0000256" key="6">
    <source>
        <dbReference type="ARBA" id="ARBA00023015"/>
    </source>
</evidence>
<keyword evidence="5" id="KW-0677">Repeat</keyword>
<dbReference type="Proteomes" id="UP000183832">
    <property type="component" value="Unassembled WGS sequence"/>
</dbReference>
<comment type="function">
    <text evidence="11">Component of the Mediator complex, a coactivator involved in the regulated transcription of nearly all RNA polymerase II-dependent genes. Mediator functions as a bridge to convey information from gene-specific regulatory proteins to the basal RNA polymerase II transcription machinery. Mediator is recruited to promoters by direct interactions with regulatory proteins and serves as a scaffold for the assembly of a functional preinitiation complex with RNA polymerase II and the general transcription factors.</text>
</comment>
<dbReference type="SUPFAM" id="SSF50978">
    <property type="entry name" value="WD40 repeat-like"/>
    <property type="match status" value="1"/>
</dbReference>
<comment type="subunit">
    <text evidence="11">Component of the Mediator complex.</text>
</comment>
<evidence type="ECO:0000259" key="12">
    <source>
        <dbReference type="Pfam" id="PF11635"/>
    </source>
</evidence>
<sequence>MENLFNLNHKLVFNKKEDAFGRFGTICKFSSNNLFAYSSEIDIITAEKGFFVYMFDFNLPWYTYKVASFKYPIVNIEWDQSGYFILVADNYGNISVYTMENNLISEWIEVCSVSFPSENIIATKFFNNGIRIAKYQQDKRDQVLYSDKYYRPKFQPTVRKFGGVSDFGCVCVTSTGLIGAFSIDLNFTGNDNNKKTNKTSRNLGQTRGLCTLADISFKNGQFQIAVVNSAQKNSLVQCYRVQIEKIDEDNLVIVSKSLPSFFVNESMAYKEAVDAKIHRLKWMSQEDSDSLIISSNHSSGSIVEIWTLKEEQTLIHKIFQTTKNEAYKTLGWSNQQNYKHSRKVLDVITTKVQFTANFYIFIAYQDSSIHCLNREGLKRVAINNIHLTASALEHQTKQIKITSKITSLDISYMGHILIATDSIGQVSCYRINFDHIMNNLVHAANLFEFCMISGLDTLDSQLLLKPLSINDLVDKLTDNFNRQPNHVTQFYYLKFLTMKINLYRMCSFGQSKAHDLVCLLNLISISTAFKSLLRPADLMTMKNGPAENLAMNLSESSLPDVDKVLVNLEAKDFTVEPSTLQSLQQLIQFVADLALNILSKLPEGRTFLNTNKTTGDLSDFTALNSIRELLVMIRIWGLLKPQCLPVFSRSADNLDILATLFRLLTKLAPKPTDPDDQLLDECCLLPNQVLIPQIQLNTPRISLSSPLLVNAPLPLHLEYNVECDLLDFIPELHYVEGCLMNNNIMDSIRYIHLGKSSANLRRCSRCGSYSSLKSVARTAAMKGWESRWNTCKCGGLWKLEKC</sequence>
<dbReference type="PANTHER" id="PTHR13224:SF6">
    <property type="entry name" value="MEDIATOR OF RNA POLYMERASE II TRANSCRIPTION SUBUNIT 16"/>
    <property type="match status" value="1"/>
</dbReference>
<evidence type="ECO:0000256" key="4">
    <source>
        <dbReference type="ARBA" id="ARBA00022574"/>
    </source>
</evidence>
<gene>
    <name evidence="11" type="primary">MED16</name>
    <name evidence="15" type="ORF">CLUMA_CG020192</name>
</gene>
<feature type="domain" description="Mediator of RNA polymerase II transcription subunit 16 central helical bridge" evidence="13">
    <location>
        <begin position="446"/>
        <end position="636"/>
    </location>
</feature>
<dbReference type="GO" id="GO:0016592">
    <property type="term" value="C:mediator complex"/>
    <property type="evidence" value="ECO:0007669"/>
    <property type="project" value="InterPro"/>
</dbReference>
<evidence type="ECO:0000313" key="16">
    <source>
        <dbReference type="Proteomes" id="UP000183832"/>
    </source>
</evidence>
<dbReference type="GO" id="GO:0045893">
    <property type="term" value="P:positive regulation of DNA-templated transcription"/>
    <property type="evidence" value="ECO:0007669"/>
    <property type="project" value="TreeGrafter"/>
</dbReference>
<dbReference type="InterPro" id="IPR036322">
    <property type="entry name" value="WD40_repeat_dom_sf"/>
</dbReference>
<comment type="similarity">
    <text evidence="2 11">Belongs to the Mediator complex subunit 16 family.</text>
</comment>
<evidence type="ECO:0000259" key="13">
    <source>
        <dbReference type="Pfam" id="PF20718"/>
    </source>
</evidence>
<keyword evidence="16" id="KW-1185">Reference proteome</keyword>
<feature type="domain" description="Mediator complex subunit Med16 N-terminal" evidence="12">
    <location>
        <begin position="113"/>
        <end position="388"/>
    </location>
</feature>
<dbReference type="Pfam" id="PF20719">
    <property type="entry name" value="Med16_C"/>
    <property type="match status" value="1"/>
</dbReference>
<evidence type="ECO:0000256" key="10">
    <source>
        <dbReference type="ARBA" id="ARBA00032015"/>
    </source>
</evidence>
<evidence type="ECO:0000256" key="7">
    <source>
        <dbReference type="ARBA" id="ARBA00023159"/>
    </source>
</evidence>
<dbReference type="InterPro" id="IPR048616">
    <property type="entry name" value="MED16_bridge"/>
</dbReference>
<dbReference type="InterPro" id="IPR021665">
    <property type="entry name" value="Mediator_Med16_N"/>
</dbReference>
<organism evidence="15 16">
    <name type="scientific">Clunio marinus</name>
    <dbReference type="NCBI Taxonomy" id="568069"/>
    <lineage>
        <taxon>Eukaryota</taxon>
        <taxon>Metazoa</taxon>
        <taxon>Ecdysozoa</taxon>
        <taxon>Arthropoda</taxon>
        <taxon>Hexapoda</taxon>
        <taxon>Insecta</taxon>
        <taxon>Pterygota</taxon>
        <taxon>Neoptera</taxon>
        <taxon>Endopterygota</taxon>
        <taxon>Diptera</taxon>
        <taxon>Nematocera</taxon>
        <taxon>Chironomoidea</taxon>
        <taxon>Chironomidae</taxon>
        <taxon>Clunio</taxon>
    </lineage>
</organism>
<keyword evidence="9 11" id="KW-0539">Nucleus</keyword>
<proteinExistence type="inferred from homology"/>
<protein>
    <recommendedName>
        <fullName evidence="3 11">Mediator of RNA polymerase II transcription subunit 16</fullName>
    </recommendedName>
    <alternativeName>
        <fullName evidence="10 11">Mediator complex subunit 16</fullName>
    </alternativeName>
</protein>
<dbReference type="AlphaFoldDB" id="A0A1J1J8H2"/>
<dbReference type="InterPro" id="IPR048338">
    <property type="entry name" value="Mediator_Med16"/>
</dbReference>
<keyword evidence="7 11" id="KW-0010">Activator</keyword>
<evidence type="ECO:0000256" key="11">
    <source>
        <dbReference type="RuleBase" id="RU364149"/>
    </source>
</evidence>
<dbReference type="OrthoDB" id="10018574at2759"/>
<evidence type="ECO:0000256" key="1">
    <source>
        <dbReference type="ARBA" id="ARBA00004123"/>
    </source>
</evidence>
<evidence type="ECO:0000256" key="2">
    <source>
        <dbReference type="ARBA" id="ARBA00006543"/>
    </source>
</evidence>
<reference evidence="15 16" key="1">
    <citation type="submission" date="2015-04" db="EMBL/GenBank/DDBJ databases">
        <authorList>
            <person name="Syromyatnikov M.Y."/>
            <person name="Popov V.N."/>
        </authorList>
    </citation>
    <scope>NUCLEOTIDE SEQUENCE [LARGE SCALE GENOMIC DNA]</scope>
</reference>
<dbReference type="EMBL" id="CVRI01000070">
    <property type="protein sequence ID" value="CRL07209.1"/>
    <property type="molecule type" value="Genomic_DNA"/>
</dbReference>
<dbReference type="Pfam" id="PF20718">
    <property type="entry name" value="Med16_bridge"/>
    <property type="match status" value="1"/>
</dbReference>
<dbReference type="Pfam" id="PF11635">
    <property type="entry name" value="Med16_N"/>
    <property type="match status" value="1"/>
</dbReference>